<protein>
    <submittedName>
        <fullName evidence="1">Uncharacterized protein</fullName>
    </submittedName>
</protein>
<accession>A0ACB8TFG2</accession>
<evidence type="ECO:0000313" key="1">
    <source>
        <dbReference type="EMBL" id="KAI0067149.1"/>
    </source>
</evidence>
<reference evidence="1" key="2">
    <citation type="journal article" date="2022" name="New Phytol.">
        <title>Evolutionary transition to the ectomycorrhizal habit in the genomes of a hyperdiverse lineage of mushroom-forming fungi.</title>
        <authorList>
            <person name="Looney B."/>
            <person name="Miyauchi S."/>
            <person name="Morin E."/>
            <person name="Drula E."/>
            <person name="Courty P.E."/>
            <person name="Kohler A."/>
            <person name="Kuo A."/>
            <person name="LaButti K."/>
            <person name="Pangilinan J."/>
            <person name="Lipzen A."/>
            <person name="Riley R."/>
            <person name="Andreopoulos W."/>
            <person name="He G."/>
            <person name="Johnson J."/>
            <person name="Nolan M."/>
            <person name="Tritt A."/>
            <person name="Barry K.W."/>
            <person name="Grigoriev I.V."/>
            <person name="Nagy L.G."/>
            <person name="Hibbett D."/>
            <person name="Henrissat B."/>
            <person name="Matheny P.B."/>
            <person name="Labbe J."/>
            <person name="Martin F.M."/>
        </authorList>
    </citation>
    <scope>NUCLEOTIDE SEQUENCE</scope>
    <source>
        <strain evidence="1">HHB10654</strain>
    </source>
</reference>
<sequence>MAELDNGEESIVVLNIQWGGPVQFVACFRLHSLPEISPDRVEQAKNLPSLRSWFPHEMQTKPPEPLPATSRTTTDETRATSQHGNAGFQQSSYAPTIPQGPHPEHARQWLDDVECRADGKKSPLRYVGNMTFESRFQFVHVVDTTYATSRRSLKRRPAASSDQTPGAVHGPVIPSRKPEHPYPEFSNLPLIETAGQRMQVRWIEIVLQDNEIDKYPYAVESSVAVTRGKAVVSATTKNILVWGAADHGNYVMQAGDVWVCVSMPKKVSISVGNGKWIEWQGNEQTECTPHPLLPGRTLWFSADNQFSWVKRGGLASRRLGGTDARSAGHNGTRQGLVDVQGATHQITLDYITSFMAKSTSKKTLAGNTAIACVPCHALKAKCVRSSDREDEPCMRCRVRESECFYPDKVTRGKKKGDAARKRHEYMRAAVGNGASTAL</sequence>
<dbReference type="EMBL" id="MU277191">
    <property type="protein sequence ID" value="KAI0067149.1"/>
    <property type="molecule type" value="Genomic_DNA"/>
</dbReference>
<keyword evidence="2" id="KW-1185">Reference proteome</keyword>
<name>A0ACB8TFG2_9AGAM</name>
<organism evidence="1 2">
    <name type="scientific">Artomyces pyxidatus</name>
    <dbReference type="NCBI Taxonomy" id="48021"/>
    <lineage>
        <taxon>Eukaryota</taxon>
        <taxon>Fungi</taxon>
        <taxon>Dikarya</taxon>
        <taxon>Basidiomycota</taxon>
        <taxon>Agaricomycotina</taxon>
        <taxon>Agaricomycetes</taxon>
        <taxon>Russulales</taxon>
        <taxon>Auriscalpiaceae</taxon>
        <taxon>Artomyces</taxon>
    </lineage>
</organism>
<dbReference type="Proteomes" id="UP000814140">
    <property type="component" value="Unassembled WGS sequence"/>
</dbReference>
<proteinExistence type="predicted"/>
<gene>
    <name evidence="1" type="ORF">BV25DRAFT_1835455</name>
</gene>
<reference evidence="1" key="1">
    <citation type="submission" date="2021-03" db="EMBL/GenBank/DDBJ databases">
        <authorList>
            <consortium name="DOE Joint Genome Institute"/>
            <person name="Ahrendt S."/>
            <person name="Looney B.P."/>
            <person name="Miyauchi S."/>
            <person name="Morin E."/>
            <person name="Drula E."/>
            <person name="Courty P.E."/>
            <person name="Chicoki N."/>
            <person name="Fauchery L."/>
            <person name="Kohler A."/>
            <person name="Kuo A."/>
            <person name="Labutti K."/>
            <person name="Pangilinan J."/>
            <person name="Lipzen A."/>
            <person name="Riley R."/>
            <person name="Andreopoulos W."/>
            <person name="He G."/>
            <person name="Johnson J."/>
            <person name="Barry K.W."/>
            <person name="Grigoriev I.V."/>
            <person name="Nagy L."/>
            <person name="Hibbett D."/>
            <person name="Henrissat B."/>
            <person name="Matheny P.B."/>
            <person name="Labbe J."/>
            <person name="Martin F."/>
        </authorList>
    </citation>
    <scope>NUCLEOTIDE SEQUENCE</scope>
    <source>
        <strain evidence="1">HHB10654</strain>
    </source>
</reference>
<comment type="caution">
    <text evidence="1">The sequence shown here is derived from an EMBL/GenBank/DDBJ whole genome shotgun (WGS) entry which is preliminary data.</text>
</comment>
<evidence type="ECO:0000313" key="2">
    <source>
        <dbReference type="Proteomes" id="UP000814140"/>
    </source>
</evidence>